<keyword evidence="3" id="KW-1185">Reference proteome</keyword>
<dbReference type="AlphaFoldDB" id="A0A0D8I5M8"/>
<dbReference type="RefSeq" id="WP_044826348.1">
    <property type="nucleotide sequence ID" value="NZ_CP009688.1"/>
</dbReference>
<reference evidence="2 3" key="1">
    <citation type="submission" date="2014-10" db="EMBL/GenBank/DDBJ databases">
        <title>Genome sequence of Clostridium aceticum DSM 1496.</title>
        <authorList>
            <person name="Poehlein A."/>
            <person name="Schiel-Bengelsdorf B."/>
            <person name="Gottschalk G."/>
            <person name="Duerre P."/>
            <person name="Daniel R."/>
        </authorList>
    </citation>
    <scope>NUCLEOTIDE SEQUENCE [LARGE SCALE GENOMIC DNA]</scope>
    <source>
        <strain evidence="2 3">DSM 1496</strain>
        <plasmid evidence="3">Plasmid CACET_5p</plasmid>
    </source>
</reference>
<proteinExistence type="predicted"/>
<gene>
    <name evidence="2" type="ORF">CACET_5p00060</name>
</gene>
<dbReference type="InterPro" id="IPR008900">
    <property type="entry name" value="Zot_N"/>
</dbReference>
<feature type="domain" description="Zona occludens toxin N-terminal" evidence="1">
    <location>
        <begin position="1"/>
        <end position="175"/>
    </location>
</feature>
<dbReference type="InterPro" id="IPR027417">
    <property type="entry name" value="P-loop_NTPase"/>
</dbReference>
<dbReference type="OrthoDB" id="9800070at2"/>
<sequence>MISFYSGTPGSGKSLNIARYIWIKVRHAKQNIILVNMTVNREYLITSKLKQLVNKIRLKLKLKPINTKLKDYGKIYSIRLDQLNTKFLEDYAMKFHMVGIEGQSKIIIDEAQLIWSPTVMKNKKQVDPNYRERWIEFMTLHRHLGFDMIIISQFDRLIDAQIRCLFEYNHIHRKVNNFCIGYWLNLFKIKVFAEVQYWYGVRARIGVNFFAITPWTSKHYRKIYNAHKRFSDLKGKKKVA</sequence>
<evidence type="ECO:0000313" key="2">
    <source>
        <dbReference type="EMBL" id="AKL97379.1"/>
    </source>
</evidence>
<name>A0A0D8I5M8_9CLOT</name>
<dbReference type="EMBL" id="CP009688">
    <property type="protein sequence ID" value="AKL97379.1"/>
    <property type="molecule type" value="Genomic_DNA"/>
</dbReference>
<evidence type="ECO:0000259" key="1">
    <source>
        <dbReference type="Pfam" id="PF05707"/>
    </source>
</evidence>
<geneLocation type="plasmid" evidence="2 3">
    <name>CACET_5p</name>
</geneLocation>
<accession>A0A0D8I5M8</accession>
<dbReference type="Gene3D" id="3.40.50.300">
    <property type="entry name" value="P-loop containing nucleotide triphosphate hydrolases"/>
    <property type="match status" value="1"/>
</dbReference>
<dbReference type="PATRIC" id="fig|84022.5.peg.2487"/>
<protein>
    <recommendedName>
        <fullName evidence="1">Zona occludens toxin N-terminal domain-containing protein</fullName>
    </recommendedName>
</protein>
<dbReference type="KEGG" id="cace:CACET_5p00060"/>
<dbReference type="Pfam" id="PF05707">
    <property type="entry name" value="Zot"/>
    <property type="match status" value="1"/>
</dbReference>
<dbReference type="Proteomes" id="UP000035704">
    <property type="component" value="Plasmid CACET_5p"/>
</dbReference>
<keyword evidence="2" id="KW-0614">Plasmid</keyword>
<evidence type="ECO:0000313" key="3">
    <source>
        <dbReference type="Proteomes" id="UP000035704"/>
    </source>
</evidence>
<organism evidence="2 3">
    <name type="scientific">Clostridium aceticum</name>
    <dbReference type="NCBI Taxonomy" id="84022"/>
    <lineage>
        <taxon>Bacteria</taxon>
        <taxon>Bacillati</taxon>
        <taxon>Bacillota</taxon>
        <taxon>Clostridia</taxon>
        <taxon>Eubacteriales</taxon>
        <taxon>Clostridiaceae</taxon>
        <taxon>Clostridium</taxon>
    </lineage>
</organism>